<sequence length="814" mass="88943">ILDDHRRDVSNQGHGSLLCDLDLSSGWYRFLLNGSNAEIPTSCVQPNHCGTQAPIWLHLDPLPEAGQEVTSVACSSWAGQGQKVNCCFYPYRVSVKNCGMYLVYKLGSSLACNIAHCAQAVSTTVANTPTTADGLPPSIDETNGDPGCEDGAILDPRSQRCLGTAKILVEMRADDILLMCNVSSSGFSGLNASNMQRTQVTWCEQAHFDSTGVDCLTINSVSEKLLLGESVFAGQTIVCEVEVVSSEGGVKVFRSDPFFVGLQIKERELSVSDNGTASTLTLTSSVPIPCGSGFNSSFCRLGVNLLVFDTDGHYLPRVRFSTCFLEVRSSQCGEQGCEEMTVEMALFPDPQGKLAQRDVVLVAGITYTGPGAWAQSSLDVKVHLEESDFGSCHVITDPHILTFDGKLFDLYRTGTFTLYYSSFLDFTVELRVAPCPGLSATSASSSPGFCTCGLVVTQADDVISVDNCHLRQRQGRVEVTYPLGAISRDVRLYEHDTKRAITIVFLSGRRLRIYVETFGLNIGLFIPSLERGRGRGLCGNYDNDPSNDFMMQNGASVTQSVNEFIQALEFIESWRVQPSRSRFEQPQVEWKVSPAPLLGHVRCDCSPSSAGDVCPVTPFFQDTLTSVLATKEATDRFYTRATFPDQRDSETASDENSKRKSYYFRWDHLISSQLFLPTWPTVSGIQEEMADEACAQFLFQAPLTLICADYGFVGLVVSTAFDLCKKDIQVKDDMSWANHSTRLIESFCEFAILSRADNFTSQGDRTTPSSPAWPIALRDAIGCPVGCGRGKCDQGRCLCEVGFTGEACNTVIGD</sequence>
<dbReference type="GO" id="GO:0009986">
    <property type="term" value="C:cell surface"/>
    <property type="evidence" value="ECO:0007669"/>
    <property type="project" value="TreeGrafter"/>
</dbReference>
<evidence type="ECO:0000256" key="2">
    <source>
        <dbReference type="ARBA" id="ARBA00023157"/>
    </source>
</evidence>
<dbReference type="InterPro" id="IPR058727">
    <property type="entry name" value="Helical_Vwde"/>
</dbReference>
<dbReference type="GO" id="GO:0005576">
    <property type="term" value="C:extracellular region"/>
    <property type="evidence" value="ECO:0007669"/>
    <property type="project" value="TreeGrafter"/>
</dbReference>
<dbReference type="Proteomes" id="UP000271974">
    <property type="component" value="Unassembled WGS sequence"/>
</dbReference>
<protein>
    <recommendedName>
        <fullName evidence="3">VWFD domain-containing protein</fullName>
    </recommendedName>
</protein>
<dbReference type="GO" id="GO:0005102">
    <property type="term" value="F:signaling receptor binding"/>
    <property type="evidence" value="ECO:0007669"/>
    <property type="project" value="TreeGrafter"/>
</dbReference>
<evidence type="ECO:0000256" key="1">
    <source>
        <dbReference type="ARBA" id="ARBA00022729"/>
    </source>
</evidence>
<evidence type="ECO:0000313" key="5">
    <source>
        <dbReference type="Proteomes" id="UP000271974"/>
    </source>
</evidence>
<dbReference type="PANTHER" id="PTHR14949:SF51">
    <property type="entry name" value="VON WILLEBRAND FACTOR D AND EGF DOMAIN-CONTAINING PROTEIN"/>
    <property type="match status" value="1"/>
</dbReference>
<dbReference type="Pfam" id="PF26129">
    <property type="entry name" value="Vwde"/>
    <property type="match status" value="1"/>
</dbReference>
<dbReference type="InterPro" id="IPR050969">
    <property type="entry name" value="Dev_Signal_Modulators"/>
</dbReference>
<comment type="caution">
    <text evidence="4">The sequence shown here is derived from an EMBL/GenBank/DDBJ whole genome shotgun (WGS) entry which is preliminary data.</text>
</comment>
<dbReference type="InterPro" id="IPR057774">
    <property type="entry name" value="D8C_UMOD/GP2/OIT3-like"/>
</dbReference>
<dbReference type="PANTHER" id="PTHR14949">
    <property type="entry name" value="EGF-LIKE-DOMAIN, MULTIPLE 7, 8"/>
    <property type="match status" value="1"/>
</dbReference>
<dbReference type="OrthoDB" id="6145122at2759"/>
<dbReference type="STRING" id="188477.A0A433TZG1"/>
<dbReference type="Pfam" id="PF00094">
    <property type="entry name" value="VWD"/>
    <property type="match status" value="1"/>
</dbReference>
<evidence type="ECO:0000313" key="4">
    <source>
        <dbReference type="EMBL" id="RUS86905.1"/>
    </source>
</evidence>
<feature type="domain" description="VWFD" evidence="3">
    <location>
        <begin position="390"/>
        <end position="582"/>
    </location>
</feature>
<name>A0A433TZG1_ELYCH</name>
<proteinExistence type="predicted"/>
<keyword evidence="2" id="KW-1015">Disulfide bond</keyword>
<keyword evidence="1" id="KW-0732">Signal</keyword>
<dbReference type="AlphaFoldDB" id="A0A433TZG1"/>
<organism evidence="4 5">
    <name type="scientific">Elysia chlorotica</name>
    <name type="common">Eastern emerald elysia</name>
    <name type="synonym">Sea slug</name>
    <dbReference type="NCBI Taxonomy" id="188477"/>
    <lineage>
        <taxon>Eukaryota</taxon>
        <taxon>Metazoa</taxon>
        <taxon>Spiralia</taxon>
        <taxon>Lophotrochozoa</taxon>
        <taxon>Mollusca</taxon>
        <taxon>Gastropoda</taxon>
        <taxon>Heterobranchia</taxon>
        <taxon>Euthyneura</taxon>
        <taxon>Panpulmonata</taxon>
        <taxon>Sacoglossa</taxon>
        <taxon>Placobranchoidea</taxon>
        <taxon>Plakobranchidae</taxon>
        <taxon>Elysia</taxon>
    </lineage>
</organism>
<dbReference type="SMART" id="SM00216">
    <property type="entry name" value="VWD"/>
    <property type="match status" value="1"/>
</dbReference>
<accession>A0A433TZG1</accession>
<keyword evidence="5" id="KW-1185">Reference proteome</keyword>
<dbReference type="Pfam" id="PF23283">
    <property type="entry name" value="D8C_UMOD"/>
    <property type="match status" value="1"/>
</dbReference>
<evidence type="ECO:0000259" key="3">
    <source>
        <dbReference type="PROSITE" id="PS51233"/>
    </source>
</evidence>
<reference evidence="4 5" key="1">
    <citation type="submission" date="2019-01" db="EMBL/GenBank/DDBJ databases">
        <title>A draft genome assembly of the solar-powered sea slug Elysia chlorotica.</title>
        <authorList>
            <person name="Cai H."/>
            <person name="Li Q."/>
            <person name="Fang X."/>
            <person name="Li J."/>
            <person name="Curtis N.E."/>
            <person name="Altenburger A."/>
            <person name="Shibata T."/>
            <person name="Feng M."/>
            <person name="Maeda T."/>
            <person name="Schwartz J.A."/>
            <person name="Shigenobu S."/>
            <person name="Lundholm N."/>
            <person name="Nishiyama T."/>
            <person name="Yang H."/>
            <person name="Hasebe M."/>
            <person name="Li S."/>
            <person name="Pierce S.K."/>
            <person name="Wang J."/>
        </authorList>
    </citation>
    <scope>NUCLEOTIDE SEQUENCE [LARGE SCALE GENOMIC DNA]</scope>
    <source>
        <strain evidence="4">EC2010</strain>
        <tissue evidence="4">Whole organism of an adult</tissue>
    </source>
</reference>
<dbReference type="EMBL" id="RQTK01000124">
    <property type="protein sequence ID" value="RUS86905.1"/>
    <property type="molecule type" value="Genomic_DNA"/>
</dbReference>
<dbReference type="PROSITE" id="PS51233">
    <property type="entry name" value="VWFD"/>
    <property type="match status" value="1"/>
</dbReference>
<gene>
    <name evidence="4" type="ORF">EGW08_005310</name>
</gene>
<feature type="non-terminal residue" evidence="4">
    <location>
        <position position="1"/>
    </location>
</feature>
<dbReference type="InterPro" id="IPR001846">
    <property type="entry name" value="VWF_type-D"/>
</dbReference>